<dbReference type="InterPro" id="IPR013342">
    <property type="entry name" value="Mandelate_racemase_C"/>
</dbReference>
<dbReference type="InterPro" id="IPR034603">
    <property type="entry name" value="Dipeptide_epimerase"/>
</dbReference>
<comment type="cofactor">
    <cofactor evidence="5 6">
        <name>Mg(2+)</name>
        <dbReference type="ChEBI" id="CHEBI:18420"/>
    </cofactor>
    <text evidence="5 6">Binds 1 Mg(2+) ion per subunit.</text>
</comment>
<sequence length="368" mass="39780">MKIDRIEIGEVAIPLRTPFKTASRTVDAVNNILIRIVTDSGTAGYGEAPPTALITGETKASIREAIMQYIAPSIIGMEIFDLDTIMQRLHASIVNNTSAKAAVDMAVYDLYAKTLGQPLYKVLGGAKRKIETAYTISDNPIDEMLRDSMQAVQDGFSILNVNVGKQRLKDVDSLLAIRKAVGPGIRIRVEANQGWSPQDAVRIISLLEDKGMQTELVEQPVRAHDLAGLKFVKQHVQTPIVADESIFSMKDALHIIQTQSADLINIKLMKTGGIHEALKICTVAETYGVDCMIGCMLESKISVSAAAHLAAAKNCITMVDLIGPSFYKIESYEGGPLFTGGTIKLGDANGIGISAFPKAHFKKLGVIK</sequence>
<name>A0A1W1IEZ9_9LACT</name>
<gene>
    <name evidence="8" type="ORF">TPAS_1135</name>
</gene>
<protein>
    <recommendedName>
        <fullName evidence="6">Dipeptide epimerase</fullName>
        <ecNumber evidence="6">5.1.1.-</ecNumber>
    </recommendedName>
</protein>
<evidence type="ECO:0000259" key="7">
    <source>
        <dbReference type="SMART" id="SM00922"/>
    </source>
</evidence>
<dbReference type="SUPFAM" id="SSF51604">
    <property type="entry name" value="Enolase C-terminal domain-like"/>
    <property type="match status" value="1"/>
</dbReference>
<dbReference type="CDD" id="cd03319">
    <property type="entry name" value="L-Ala-DL-Glu_epimerase"/>
    <property type="match status" value="1"/>
</dbReference>
<dbReference type="SFLD" id="SFLDS00001">
    <property type="entry name" value="Enolase"/>
    <property type="match status" value="1"/>
</dbReference>
<dbReference type="AlphaFoldDB" id="A0A1W1IEZ9"/>
<dbReference type="OrthoDB" id="9775391at2"/>
<dbReference type="Proteomes" id="UP000195985">
    <property type="component" value="Unassembled WGS sequence"/>
</dbReference>
<proteinExistence type="inferred from homology"/>
<dbReference type="Pfam" id="PF02746">
    <property type="entry name" value="MR_MLE_N"/>
    <property type="match status" value="1"/>
</dbReference>
<accession>A0A1W1IEZ9</accession>
<feature type="domain" description="Mandelate racemase/muconate lactonizing enzyme C-terminal" evidence="7">
    <location>
        <begin position="142"/>
        <end position="239"/>
    </location>
</feature>
<dbReference type="EC" id="5.1.1.-" evidence="6"/>
<dbReference type="InterPro" id="IPR013341">
    <property type="entry name" value="Mandelate_racemase_N_dom"/>
</dbReference>
<dbReference type="GO" id="GO:0016855">
    <property type="term" value="F:racemase and epimerase activity, acting on amino acids and derivatives"/>
    <property type="evidence" value="ECO:0007669"/>
    <property type="project" value="UniProtKB-UniRule"/>
</dbReference>
<keyword evidence="3 5" id="KW-0460">Magnesium</keyword>
<dbReference type="GO" id="GO:0006518">
    <property type="term" value="P:peptide metabolic process"/>
    <property type="evidence" value="ECO:0007669"/>
    <property type="project" value="UniProtKB-ARBA"/>
</dbReference>
<evidence type="ECO:0000256" key="2">
    <source>
        <dbReference type="ARBA" id="ARBA00022723"/>
    </source>
</evidence>
<evidence type="ECO:0000256" key="5">
    <source>
        <dbReference type="PIRSR" id="PIRSR634603-3"/>
    </source>
</evidence>
<dbReference type="STRING" id="43064.SAMN04488086_101329"/>
<dbReference type="InterPro" id="IPR029017">
    <property type="entry name" value="Enolase-like_N"/>
</dbReference>
<evidence type="ECO:0000313" key="9">
    <source>
        <dbReference type="Proteomes" id="UP000195985"/>
    </source>
</evidence>
<dbReference type="RefSeq" id="WP_086942433.1">
    <property type="nucleotide sequence ID" value="NZ_FWEY01000002.1"/>
</dbReference>
<dbReference type="InterPro" id="IPR036849">
    <property type="entry name" value="Enolase-like_C_sf"/>
</dbReference>
<dbReference type="SMART" id="SM00922">
    <property type="entry name" value="MR_MLE"/>
    <property type="match status" value="1"/>
</dbReference>
<dbReference type="FunFam" id="3.30.390.10:FF:000009">
    <property type="entry name" value="Hydrophobic dipeptide epimerase"/>
    <property type="match status" value="1"/>
</dbReference>
<feature type="binding site" evidence="5">
    <location>
        <position position="218"/>
    </location>
    <ligand>
        <name>Mg(2+)</name>
        <dbReference type="ChEBI" id="CHEBI:18420"/>
    </ligand>
</feature>
<evidence type="ECO:0000256" key="6">
    <source>
        <dbReference type="RuleBase" id="RU366006"/>
    </source>
</evidence>
<dbReference type="InterPro" id="IPR029065">
    <property type="entry name" value="Enolase_C-like"/>
</dbReference>
<dbReference type="Gene3D" id="3.20.20.120">
    <property type="entry name" value="Enolase-like C-terminal domain"/>
    <property type="match status" value="1"/>
</dbReference>
<dbReference type="EMBL" id="FWEY01000002">
    <property type="protein sequence ID" value="SLM51459.1"/>
    <property type="molecule type" value="Genomic_DNA"/>
</dbReference>
<dbReference type="Gene3D" id="3.30.390.10">
    <property type="entry name" value="Enolase-like, N-terminal domain"/>
    <property type="match status" value="1"/>
</dbReference>
<dbReference type="PANTHER" id="PTHR48073:SF2">
    <property type="entry name" value="O-SUCCINYLBENZOATE SYNTHASE"/>
    <property type="match status" value="1"/>
</dbReference>
<evidence type="ECO:0000256" key="4">
    <source>
        <dbReference type="ARBA" id="ARBA00023235"/>
    </source>
</evidence>
<evidence type="ECO:0000256" key="1">
    <source>
        <dbReference type="ARBA" id="ARBA00008031"/>
    </source>
</evidence>
<keyword evidence="9" id="KW-1185">Reference proteome</keyword>
<dbReference type="SUPFAM" id="SSF54826">
    <property type="entry name" value="Enolase N-terminal domain-like"/>
    <property type="match status" value="1"/>
</dbReference>
<reference evidence="9" key="1">
    <citation type="submission" date="2016-04" db="EMBL/GenBank/DDBJ databases">
        <authorList>
            <person name="Strepis N."/>
        </authorList>
    </citation>
    <scope>NUCLEOTIDE SEQUENCE [LARGE SCALE GENOMIC DNA]</scope>
</reference>
<feature type="binding site" evidence="5">
    <location>
        <position position="243"/>
    </location>
    <ligand>
        <name>Mg(2+)</name>
        <dbReference type="ChEBI" id="CHEBI:18420"/>
    </ligand>
</feature>
<keyword evidence="4 6" id="KW-0413">Isomerase</keyword>
<keyword evidence="2 5" id="KW-0479">Metal-binding</keyword>
<evidence type="ECO:0000313" key="8">
    <source>
        <dbReference type="EMBL" id="SLM51459.1"/>
    </source>
</evidence>
<evidence type="ECO:0000256" key="3">
    <source>
        <dbReference type="ARBA" id="ARBA00022842"/>
    </source>
</evidence>
<dbReference type="PANTHER" id="PTHR48073">
    <property type="entry name" value="O-SUCCINYLBENZOATE SYNTHASE-RELATED"/>
    <property type="match status" value="1"/>
</dbReference>
<comment type="similarity">
    <text evidence="1 6">Belongs to the mandelate racemase/muconate lactonizing enzyme family.</text>
</comment>
<dbReference type="Pfam" id="PF13378">
    <property type="entry name" value="MR_MLE_C"/>
    <property type="match status" value="1"/>
</dbReference>
<organism evidence="8 9">
    <name type="scientific">Trichococcus pasteurii</name>
    <dbReference type="NCBI Taxonomy" id="43064"/>
    <lineage>
        <taxon>Bacteria</taxon>
        <taxon>Bacillati</taxon>
        <taxon>Bacillota</taxon>
        <taxon>Bacilli</taxon>
        <taxon>Lactobacillales</taxon>
        <taxon>Carnobacteriaceae</taxon>
        <taxon>Trichococcus</taxon>
    </lineage>
</organism>
<dbReference type="GO" id="GO:0000287">
    <property type="term" value="F:magnesium ion binding"/>
    <property type="evidence" value="ECO:0007669"/>
    <property type="project" value="UniProtKB-ARBA"/>
</dbReference>